<feature type="region of interest" description="Disordered" evidence="1">
    <location>
        <begin position="81"/>
        <end position="115"/>
    </location>
</feature>
<accession>A0A834GJ43</accession>
<feature type="compositionally biased region" description="Polar residues" evidence="1">
    <location>
        <begin position="198"/>
        <end position="210"/>
    </location>
</feature>
<feature type="region of interest" description="Disordered" evidence="1">
    <location>
        <begin position="136"/>
        <end position="217"/>
    </location>
</feature>
<protein>
    <submittedName>
        <fullName evidence="2">Uncharacterized protein</fullName>
    </submittedName>
</protein>
<reference evidence="2" key="1">
    <citation type="submission" date="2019-11" db="EMBL/GenBank/DDBJ databases">
        <authorList>
            <person name="Liu Y."/>
            <person name="Hou J."/>
            <person name="Li T.-Q."/>
            <person name="Guan C.-H."/>
            <person name="Wu X."/>
            <person name="Wu H.-Z."/>
            <person name="Ling F."/>
            <person name="Zhang R."/>
            <person name="Shi X.-G."/>
            <person name="Ren J.-P."/>
            <person name="Chen E.-F."/>
            <person name="Sun J.-M."/>
        </authorList>
    </citation>
    <scope>NUCLEOTIDE SEQUENCE</scope>
    <source>
        <strain evidence="2">Adult_tree_wgs_1</strain>
        <tissue evidence="2">Leaves</tissue>
    </source>
</reference>
<organism evidence="2 3">
    <name type="scientific">Rhododendron simsii</name>
    <name type="common">Sims's rhododendron</name>
    <dbReference type="NCBI Taxonomy" id="118357"/>
    <lineage>
        <taxon>Eukaryota</taxon>
        <taxon>Viridiplantae</taxon>
        <taxon>Streptophyta</taxon>
        <taxon>Embryophyta</taxon>
        <taxon>Tracheophyta</taxon>
        <taxon>Spermatophyta</taxon>
        <taxon>Magnoliopsida</taxon>
        <taxon>eudicotyledons</taxon>
        <taxon>Gunneridae</taxon>
        <taxon>Pentapetalae</taxon>
        <taxon>asterids</taxon>
        <taxon>Ericales</taxon>
        <taxon>Ericaceae</taxon>
        <taxon>Ericoideae</taxon>
        <taxon>Rhodoreae</taxon>
        <taxon>Rhododendron</taxon>
    </lineage>
</organism>
<feature type="compositionally biased region" description="Low complexity" evidence="1">
    <location>
        <begin position="103"/>
        <end position="115"/>
    </location>
</feature>
<dbReference type="Proteomes" id="UP000626092">
    <property type="component" value="Unassembled WGS sequence"/>
</dbReference>
<feature type="region of interest" description="Disordered" evidence="1">
    <location>
        <begin position="406"/>
        <end position="433"/>
    </location>
</feature>
<feature type="compositionally biased region" description="Basic residues" evidence="1">
    <location>
        <begin position="412"/>
        <end position="429"/>
    </location>
</feature>
<dbReference type="AlphaFoldDB" id="A0A834GJ43"/>
<keyword evidence="3" id="KW-1185">Reference proteome</keyword>
<dbReference type="OrthoDB" id="1812009at2759"/>
<feature type="region of interest" description="Disordered" evidence="1">
    <location>
        <begin position="480"/>
        <end position="519"/>
    </location>
</feature>
<comment type="caution">
    <text evidence="2">The sequence shown here is derived from an EMBL/GenBank/DDBJ whole genome shotgun (WGS) entry which is preliminary data.</text>
</comment>
<name>A0A834GJ43_RHOSS</name>
<proteinExistence type="predicted"/>
<evidence type="ECO:0000313" key="3">
    <source>
        <dbReference type="Proteomes" id="UP000626092"/>
    </source>
</evidence>
<evidence type="ECO:0000313" key="2">
    <source>
        <dbReference type="EMBL" id="KAF7133116.1"/>
    </source>
</evidence>
<evidence type="ECO:0000256" key="1">
    <source>
        <dbReference type="SAM" id="MobiDB-lite"/>
    </source>
</evidence>
<feature type="compositionally biased region" description="Basic and acidic residues" evidence="1">
    <location>
        <begin position="505"/>
        <end position="519"/>
    </location>
</feature>
<dbReference type="EMBL" id="WJXA01000009">
    <property type="protein sequence ID" value="KAF7133116.1"/>
    <property type="molecule type" value="Genomic_DNA"/>
</dbReference>
<sequence length="519" mass="56493">MVTPTDRTEAIEGFVISTASDGATAGDTPSKGSTVEENTGVAVMEECHTREVERRTVEEENRTVDALAGGDTVMGECRTAEGERRTVEESTEGGSIGSAASVPATPAGTPFTPAGSVIEMEIGGLDVSVEHRAMEERGTPASATPPEFPFTPLDMPTETESKGVEDEDAEAVARRLARGKSVVGENDGQEASDPLATPLSTPSVHSSRGQGLSLRDTLEEGPRVTLVQEVEVAVRERAAFSEAPYVPCVHFFVPFGVDAFLPRQSLQEEEVLHDPGSHLGMSGPLVLWNLQTGLQADFLVRSREMTRNRVLLESPFGWQWYLGERVTHQSLGLTEFRVPASVPLFMLRTRDYTREEIERHTSPVEDLTAYCSPSLDFAGYRERYLAYLLRMEERLLGALEGNESEVATRASGSRRSRRGGASSRRRSVRGRGTGRVAEVGHTFPEVPRAWAENVYWLLLDCFMVIRRGAMGVSPEVLPRGATTAAQRGGARRRSSSSGPTGRRRGREESSIREGGRGEA</sequence>
<gene>
    <name evidence="2" type="ORF">RHSIM_Rhsim09G0078100</name>
</gene>